<organism evidence="9">
    <name type="scientific">Bovine alphaherpesvirus 2</name>
    <dbReference type="NCBI Taxonomy" id="10295"/>
    <lineage>
        <taxon>Viruses</taxon>
        <taxon>Duplodnaviria</taxon>
        <taxon>Heunggongvirae</taxon>
        <taxon>Peploviricota</taxon>
        <taxon>Herviviricetes</taxon>
        <taxon>Herpesvirales</taxon>
        <taxon>Orthoherpesviridae</taxon>
        <taxon>Alphaherpesvirinae</taxon>
        <taxon>Simplexvirus</taxon>
        <taxon>Simplexvirus bovinealpha2</taxon>
    </lineage>
</organism>
<dbReference type="GO" id="GO:0003677">
    <property type="term" value="F:DNA binding"/>
    <property type="evidence" value="ECO:0007669"/>
    <property type="project" value="InterPro"/>
</dbReference>
<dbReference type="InterPro" id="IPR011335">
    <property type="entry name" value="Restrct_endonuc-II-like"/>
</dbReference>
<dbReference type="EMBL" id="MT862164">
    <property type="protein sequence ID" value="QPO25221.1"/>
    <property type="molecule type" value="Genomic_DNA"/>
</dbReference>
<keyword evidence="4" id="KW-0255">Endonuclease</keyword>
<dbReference type="InterPro" id="IPR001616">
    <property type="entry name" value="Herpes_alk_exo"/>
</dbReference>
<feature type="compositionally biased region" description="Basic and acidic residues" evidence="8">
    <location>
        <begin position="74"/>
        <end position="85"/>
    </location>
</feature>
<reference evidence="9" key="1">
    <citation type="journal article" date="2020" name="Arch.">
        <title>Full genome sequence of bovine alphaherpesvirus 2 (BoHV-2).</title>
        <authorList>
            <person name="Pfaff F."/>
            <person name="Neubauer-Juric A."/>
            <person name="Krebs S."/>
            <person name="Hauser A."/>
            <person name="Singer S."/>
            <person name="Blum H."/>
            <person name="Hoffmann B."/>
        </authorList>
    </citation>
    <scope>NUCLEOTIDE SEQUENCE</scope>
    <source>
        <strain evidence="9">Riems 8/85</strain>
    </source>
</reference>
<dbReference type="InterPro" id="IPR011604">
    <property type="entry name" value="PDDEXK-like_dom_sf"/>
</dbReference>
<feature type="region of interest" description="Disordered" evidence="8">
    <location>
        <begin position="414"/>
        <end position="433"/>
    </location>
</feature>
<dbReference type="GO" id="GO:0004519">
    <property type="term" value="F:endonuclease activity"/>
    <property type="evidence" value="ECO:0007669"/>
    <property type="project" value="UniProtKB-KW"/>
</dbReference>
<keyword evidence="2" id="KW-0945">Host-virus interaction</keyword>
<evidence type="ECO:0000256" key="1">
    <source>
        <dbReference type="ARBA" id="ARBA00022562"/>
    </source>
</evidence>
<name>A0A7T1L7I3_9ALPH</name>
<accession>A0A7T1L7I3</accession>
<keyword evidence="6" id="KW-0269">Exonuclease</keyword>
<feature type="compositionally biased region" description="Polar residues" evidence="8">
    <location>
        <begin position="34"/>
        <end position="59"/>
    </location>
</feature>
<feature type="region of interest" description="Disordered" evidence="8">
    <location>
        <begin position="74"/>
        <end position="138"/>
    </location>
</feature>
<evidence type="ECO:0000256" key="5">
    <source>
        <dbReference type="ARBA" id="ARBA00022801"/>
    </source>
</evidence>
<evidence type="ECO:0000313" key="9">
    <source>
        <dbReference type="EMBL" id="QPO25221.1"/>
    </source>
</evidence>
<dbReference type="InterPro" id="IPR034720">
    <property type="entry name" value="Viral_alk_exo"/>
</dbReference>
<dbReference type="HAMAP" id="MF_04009">
    <property type="entry name" value="HSV_AN"/>
    <property type="match status" value="1"/>
</dbReference>
<evidence type="ECO:0000256" key="6">
    <source>
        <dbReference type="ARBA" id="ARBA00022839"/>
    </source>
</evidence>
<evidence type="ECO:0000256" key="3">
    <source>
        <dbReference type="ARBA" id="ARBA00022722"/>
    </source>
</evidence>
<dbReference type="GO" id="GO:0004527">
    <property type="term" value="F:exonuclease activity"/>
    <property type="evidence" value="ECO:0007669"/>
    <property type="project" value="UniProtKB-KW"/>
</dbReference>
<evidence type="ECO:0000256" key="4">
    <source>
        <dbReference type="ARBA" id="ARBA00022759"/>
    </source>
</evidence>
<evidence type="ECO:0000256" key="8">
    <source>
        <dbReference type="SAM" id="MobiDB-lite"/>
    </source>
</evidence>
<keyword evidence="3" id="KW-0540">Nuclease</keyword>
<keyword evidence="1" id="KW-1048">Host nucleus</keyword>
<gene>
    <name evidence="9" type="primary">UL12</name>
</gene>
<evidence type="ECO:0000256" key="2">
    <source>
        <dbReference type="ARBA" id="ARBA00022581"/>
    </source>
</evidence>
<dbReference type="PRINTS" id="PR00924">
    <property type="entry name" value="ALKEXNUCLASE"/>
</dbReference>
<dbReference type="Gene3D" id="3.90.320.10">
    <property type="match status" value="1"/>
</dbReference>
<feature type="region of interest" description="Disordered" evidence="8">
    <location>
        <begin position="1"/>
        <end position="59"/>
    </location>
</feature>
<dbReference type="Pfam" id="PF01771">
    <property type="entry name" value="Viral_alk_exo"/>
    <property type="match status" value="1"/>
</dbReference>
<sequence length="611" mass="67251">MADADRHTLAKRARTEASDQPSCDEPPAKRTRPDTLSISATNTSLVIRSDTPPSQEPTFQQMWDAFAALERAEAEAEAKITKDDIDNADAEMPNPEHSEPDAEMPNPEHSEPDAEMPNPEHSEPDVEMPNPEHSEPDAEHFAMSVPDVLPESTLANTFEKHVMGLLSVVRAPFDVEPMGARLGYLASLLAELEAAGCCGVGTDVRSRASKDPRSLMLFFEAATQAQVRCQLWSLLRKGLTTASTMRWGPKGPQIPTHWLTSTDRSIYESPAIVFGRTNEATARTILFHYLVRRDDAQTGSDRFIFHTPRDLGEENVHSCGVLIDAHTGMLGASLDILVCPRDASGRLSPRPNTPMRFYEVKCRAKYAFDPTASDPLASAYAVLMAERSPEAFRTFLRSTRNPCVRHFPEDGVPGPEEALVSSNSSWLSGAPTRERRRCTKMERALLNLNRTVTSRVLLFGAPDVCRRTISPVPWSSGNIIHHEPVFANPRHTNFKQIFVQAYVLNSHFPDRQLLPHLVTFIGRRRAPAEEGVSFALGSARVDSGAVKVPPVPASVLPDQAIPIALILTPVLLDPSEFRTLQCCSRLAFNDTLTRVWASLSRVGGAAASETS</sequence>
<keyword evidence="5" id="KW-0378">Hydrolase</keyword>
<dbReference type="SUPFAM" id="SSF52980">
    <property type="entry name" value="Restriction endonuclease-like"/>
    <property type="match status" value="1"/>
</dbReference>
<feature type="compositionally biased region" description="Basic and acidic residues" evidence="8">
    <location>
        <begin position="1"/>
        <end position="17"/>
    </location>
</feature>
<dbReference type="Proteomes" id="UP001147787">
    <property type="component" value="Segment"/>
</dbReference>
<protein>
    <submittedName>
        <fullName evidence="9">Deoxyribonuclease</fullName>
    </submittedName>
</protein>
<keyword evidence="7" id="KW-1035">Host cytoplasm</keyword>
<evidence type="ECO:0000256" key="7">
    <source>
        <dbReference type="ARBA" id="ARBA00023200"/>
    </source>
</evidence>
<proteinExistence type="inferred from homology"/>
<feature type="compositionally biased region" description="Basic and acidic residues" evidence="8">
    <location>
        <begin position="94"/>
        <end position="138"/>
    </location>
</feature>